<sequence length="163" mass="17599">MRASLWGAVVGVVALITAFLLWGWASAAEEEPYTRVKERYIAAVDAVCERASRQSDENEPAGLAAQVNELHRVSESMTTTVSEIEAIAPPGEDAARVRDGFHTPARALAAGLRELSGRAEAALRDGREKEARLAVERSLEPDENEKALRAFAAAYGFRTCAGE</sequence>
<dbReference type="Proteomes" id="UP000236732">
    <property type="component" value="Unassembled WGS sequence"/>
</dbReference>
<accession>A0A1H6EZX0</accession>
<name>A0A1H6EZX0_9ACTN</name>
<gene>
    <name evidence="1" type="ORF">SAMN05444920_13115</name>
</gene>
<keyword evidence="2" id="KW-1185">Reference proteome</keyword>
<protein>
    <submittedName>
        <fullName evidence="1">Uncharacterized protein</fullName>
    </submittedName>
</protein>
<dbReference type="AlphaFoldDB" id="A0A1H6EZX0"/>
<reference evidence="1 2" key="1">
    <citation type="submission" date="2016-10" db="EMBL/GenBank/DDBJ databases">
        <authorList>
            <person name="de Groot N.N."/>
        </authorList>
    </citation>
    <scope>NUCLEOTIDE SEQUENCE [LARGE SCALE GENOMIC DNA]</scope>
    <source>
        <strain evidence="1 2">CGMCC 4.7037</strain>
    </source>
</reference>
<evidence type="ECO:0000313" key="1">
    <source>
        <dbReference type="EMBL" id="SEH02903.1"/>
    </source>
</evidence>
<organism evidence="1 2">
    <name type="scientific">Nonomuraea solani</name>
    <dbReference type="NCBI Taxonomy" id="1144553"/>
    <lineage>
        <taxon>Bacteria</taxon>
        <taxon>Bacillati</taxon>
        <taxon>Actinomycetota</taxon>
        <taxon>Actinomycetes</taxon>
        <taxon>Streptosporangiales</taxon>
        <taxon>Streptosporangiaceae</taxon>
        <taxon>Nonomuraea</taxon>
    </lineage>
</organism>
<dbReference type="EMBL" id="FNVT01000031">
    <property type="protein sequence ID" value="SEH02903.1"/>
    <property type="molecule type" value="Genomic_DNA"/>
</dbReference>
<dbReference type="RefSeq" id="WP_146104177.1">
    <property type="nucleotide sequence ID" value="NZ_FNVT01000031.1"/>
</dbReference>
<dbReference type="OrthoDB" id="9910614at2"/>
<evidence type="ECO:0000313" key="2">
    <source>
        <dbReference type="Proteomes" id="UP000236732"/>
    </source>
</evidence>
<proteinExistence type="predicted"/>